<comment type="caution">
    <text evidence="2">The sequence shown here is derived from an EMBL/GenBank/DDBJ whole genome shotgun (WGS) entry which is preliminary data.</text>
</comment>
<evidence type="ECO:0000313" key="2">
    <source>
        <dbReference type="EMBL" id="GFH40827.1"/>
    </source>
</evidence>
<reference evidence="2 3" key="1">
    <citation type="submission" date="2020-02" db="EMBL/GenBank/DDBJ databases">
        <title>Draft genome sequence of Lactococcus sp. Hs20B0-1.</title>
        <authorList>
            <person name="Noda S."/>
            <person name="Yuki M."/>
            <person name="Ohkuma M."/>
        </authorList>
    </citation>
    <scope>NUCLEOTIDE SEQUENCE [LARGE SCALE GENOMIC DNA]</scope>
    <source>
        <strain evidence="2 3">Hs20B0-1</strain>
    </source>
</reference>
<dbReference type="InterPro" id="IPR040819">
    <property type="entry name" value="Rol_Rep_N"/>
</dbReference>
<dbReference type="PROSITE" id="PS50943">
    <property type="entry name" value="HTH_CROC1"/>
    <property type="match status" value="1"/>
</dbReference>
<keyword evidence="3" id="KW-1185">Reference proteome</keyword>
<dbReference type="Pfam" id="PF18106">
    <property type="entry name" value="Rol_Rep_N"/>
    <property type="match status" value="1"/>
</dbReference>
<dbReference type="Gene3D" id="1.10.260.40">
    <property type="entry name" value="lambda repressor-like DNA-binding domains"/>
    <property type="match status" value="1"/>
</dbReference>
<dbReference type="GO" id="GO:0003677">
    <property type="term" value="F:DNA binding"/>
    <property type="evidence" value="ECO:0007669"/>
    <property type="project" value="InterPro"/>
</dbReference>
<dbReference type="Pfam" id="PF02486">
    <property type="entry name" value="Rep_trans"/>
    <property type="match status" value="1"/>
</dbReference>
<dbReference type="InterPro" id="IPR003491">
    <property type="entry name" value="REP-like_C"/>
</dbReference>
<dbReference type="Proteomes" id="UP000475928">
    <property type="component" value="Unassembled WGS sequence"/>
</dbReference>
<sequence>MDLITYRENMNLTQKDIATAIGKTKQYVAKIESGRSNLSEQDEHKIKNVFESVRTSDVVSCVDWLRLRFKTLRYYDVIEKVLKIDMNKFHEEEKGGYNYPLRQQYGHMKIFYHKDDIDMGTMFEISGQGCREFESILLEQGRTWKDFFIDAMIYAQAHVTGSGEDIFDNFFKVTRIDIALDELYNEKYNYNLETLRMKLKNNLIQTKTRTFEIHEGFHKDRGEIVSKGMAVYIGARESPCYLCAYEKDKEQQLKTKGSLDEIHEKTRLKNRYELRLSDDKANQFIVAFVDRDSDVTQLAIDVMGSLFTVHDEDGDYNLEWLRLFGSFRKYKFLTQPKDVSEERTKIWLERQVIRTIRIQKEKDELKGDNWLERKIDEYELTDEDMQEIELSKQIKDQQDFIHVAVRTKNGRELLEATGYGATFDYAGN</sequence>
<evidence type="ECO:0000313" key="3">
    <source>
        <dbReference type="Proteomes" id="UP000475928"/>
    </source>
</evidence>
<dbReference type="Pfam" id="PF01381">
    <property type="entry name" value="HTH_3"/>
    <property type="match status" value="1"/>
</dbReference>
<dbReference type="SUPFAM" id="SSF47413">
    <property type="entry name" value="lambda repressor-like DNA-binding domains"/>
    <property type="match status" value="1"/>
</dbReference>
<gene>
    <name evidence="2" type="ORF">Hs20B_12250</name>
</gene>
<dbReference type="AlphaFoldDB" id="A0A6A0BAH0"/>
<accession>A0A6A0BAH0</accession>
<dbReference type="InterPro" id="IPR001387">
    <property type="entry name" value="Cro/C1-type_HTH"/>
</dbReference>
<dbReference type="EMBL" id="BLLH01000006">
    <property type="protein sequence ID" value="GFH40827.1"/>
    <property type="molecule type" value="Genomic_DNA"/>
</dbReference>
<feature type="domain" description="HTH cro/C1-type" evidence="1">
    <location>
        <begin position="3"/>
        <end position="58"/>
    </location>
</feature>
<dbReference type="InterPro" id="IPR010982">
    <property type="entry name" value="Lambda_DNA-bd_dom_sf"/>
</dbReference>
<proteinExistence type="predicted"/>
<organism evidence="2 3">
    <name type="scientific">Pseudolactococcus insecticola</name>
    <dbReference type="NCBI Taxonomy" id="2709158"/>
    <lineage>
        <taxon>Bacteria</taxon>
        <taxon>Bacillati</taxon>
        <taxon>Bacillota</taxon>
        <taxon>Bacilli</taxon>
        <taxon>Lactobacillales</taxon>
        <taxon>Streptococcaceae</taxon>
        <taxon>Pseudolactococcus</taxon>
    </lineage>
</organism>
<dbReference type="CDD" id="cd00093">
    <property type="entry name" value="HTH_XRE"/>
    <property type="match status" value="1"/>
</dbReference>
<evidence type="ECO:0000259" key="1">
    <source>
        <dbReference type="PROSITE" id="PS50943"/>
    </source>
</evidence>
<name>A0A6A0BAH0_9LACT</name>
<protein>
    <submittedName>
        <fullName evidence="2">Cro/Cl family transcriptional regulator</fullName>
    </submittedName>
</protein>
<dbReference type="RefSeq" id="WP_172356713.1">
    <property type="nucleotide sequence ID" value="NZ_BLLH01000006.1"/>
</dbReference>